<dbReference type="GO" id="GO:0009952">
    <property type="term" value="P:anterior/posterior pattern specification"/>
    <property type="evidence" value="ECO:0007669"/>
    <property type="project" value="TreeGrafter"/>
</dbReference>
<dbReference type="SMART" id="SM00389">
    <property type="entry name" value="HOX"/>
    <property type="match status" value="1"/>
</dbReference>
<feature type="region of interest" description="Disordered" evidence="8">
    <location>
        <begin position="128"/>
        <end position="147"/>
    </location>
</feature>
<dbReference type="Proteomes" id="UP000729913">
    <property type="component" value="Unassembled WGS sequence"/>
</dbReference>
<keyword evidence="5 6" id="KW-0539">Nucleus</keyword>
<keyword evidence="11" id="KW-1185">Reference proteome</keyword>
<feature type="compositionally biased region" description="Low complexity" evidence="8">
    <location>
        <begin position="80"/>
        <end position="96"/>
    </location>
</feature>
<evidence type="ECO:0000256" key="1">
    <source>
        <dbReference type="ARBA" id="ARBA00004123"/>
    </source>
</evidence>
<dbReference type="GO" id="GO:0000978">
    <property type="term" value="F:RNA polymerase II cis-regulatory region sequence-specific DNA binding"/>
    <property type="evidence" value="ECO:0007669"/>
    <property type="project" value="TreeGrafter"/>
</dbReference>
<organism evidence="10 11">
    <name type="scientific">Cotesia typhae</name>
    <dbReference type="NCBI Taxonomy" id="2053667"/>
    <lineage>
        <taxon>Eukaryota</taxon>
        <taxon>Metazoa</taxon>
        <taxon>Ecdysozoa</taxon>
        <taxon>Arthropoda</taxon>
        <taxon>Hexapoda</taxon>
        <taxon>Insecta</taxon>
        <taxon>Pterygota</taxon>
        <taxon>Neoptera</taxon>
        <taxon>Endopterygota</taxon>
        <taxon>Hymenoptera</taxon>
        <taxon>Apocrita</taxon>
        <taxon>Ichneumonoidea</taxon>
        <taxon>Braconidae</taxon>
        <taxon>Microgastrinae</taxon>
        <taxon>Cotesia</taxon>
    </lineage>
</organism>
<protein>
    <recommendedName>
        <fullName evidence="9">Homeobox domain-containing protein</fullName>
    </recommendedName>
</protein>
<evidence type="ECO:0000256" key="6">
    <source>
        <dbReference type="PROSITE-ProRule" id="PRU00108"/>
    </source>
</evidence>
<keyword evidence="4 6" id="KW-0371">Homeobox</keyword>
<dbReference type="AlphaFoldDB" id="A0A8J5R333"/>
<dbReference type="InterPro" id="IPR050609">
    <property type="entry name" value="Antp_homeobox_Deformed_sf"/>
</dbReference>
<dbReference type="PANTHER" id="PTHR45771:SF14">
    <property type="entry name" value="HOMEOTIC PROTEIN DEFORMED"/>
    <property type="match status" value="1"/>
</dbReference>
<dbReference type="EMBL" id="JAAOIC020000047">
    <property type="protein sequence ID" value="KAG8037283.1"/>
    <property type="molecule type" value="Genomic_DNA"/>
</dbReference>
<name>A0A8J5R333_9HYME</name>
<keyword evidence="3 6" id="KW-0238">DNA-binding</keyword>
<dbReference type="InterPro" id="IPR001356">
    <property type="entry name" value="HD"/>
</dbReference>
<evidence type="ECO:0000259" key="9">
    <source>
        <dbReference type="PROSITE" id="PS50071"/>
    </source>
</evidence>
<gene>
    <name evidence="10" type="ORF">G9C98_005493</name>
</gene>
<comment type="subcellular location">
    <subcellularLocation>
        <location evidence="1 6 7">Nucleus</location>
    </subcellularLocation>
</comment>
<dbReference type="GO" id="GO:0000981">
    <property type="term" value="F:DNA-binding transcription factor activity, RNA polymerase II-specific"/>
    <property type="evidence" value="ECO:0007669"/>
    <property type="project" value="InterPro"/>
</dbReference>
<feature type="region of interest" description="Disordered" evidence="8">
    <location>
        <begin position="60"/>
        <end position="96"/>
    </location>
</feature>
<evidence type="ECO:0000313" key="11">
    <source>
        <dbReference type="Proteomes" id="UP000729913"/>
    </source>
</evidence>
<evidence type="ECO:0000256" key="8">
    <source>
        <dbReference type="SAM" id="MobiDB-lite"/>
    </source>
</evidence>
<dbReference type="PROSITE" id="PS00027">
    <property type="entry name" value="HOMEOBOX_1"/>
    <property type="match status" value="1"/>
</dbReference>
<feature type="region of interest" description="Disordered" evidence="8">
    <location>
        <begin position="169"/>
        <end position="210"/>
    </location>
</feature>
<sequence length="210" mass="23682">MEIKRQRTAYTRHQILELEKEFHFNKYLSRRRRIEIAHSLVLSERQIKIWFQNRRMKFKKDNRLPNTKNTRRKNGHGQVSASKSSKGSGSRSKIISGNTNFRKLNNLSPLSVVDSSLDSIDIKDIHGVSAGISHPHPSHSNFQGHSHPLNHLQAQLNRQHIGGMIESSSGSLVHINPENISPLAPTNSSPDLSGTVPPPSIKSDYEFTSL</sequence>
<reference evidence="10" key="2">
    <citation type="submission" date="2021-04" db="EMBL/GenBank/DDBJ databases">
        <title>Genome-wide patterns of bracovirus chromosomal integration into multiple host tissues during parasitism.</title>
        <authorList>
            <person name="Chebbi M.A.C."/>
        </authorList>
    </citation>
    <scope>NUCLEOTIDE SEQUENCE</scope>
    <source>
        <tissue evidence="10">Whole body</tissue>
    </source>
</reference>
<dbReference type="PROSITE" id="PS50071">
    <property type="entry name" value="HOMEOBOX_2"/>
    <property type="match status" value="1"/>
</dbReference>
<comment type="caution">
    <text evidence="10">The sequence shown here is derived from an EMBL/GenBank/DDBJ whole genome shotgun (WGS) entry which is preliminary data.</text>
</comment>
<proteinExistence type="predicted"/>
<keyword evidence="2" id="KW-0217">Developmental protein</keyword>
<dbReference type="CDD" id="cd00086">
    <property type="entry name" value="homeodomain"/>
    <property type="match status" value="1"/>
</dbReference>
<dbReference type="PANTHER" id="PTHR45771">
    <property type="entry name" value="HOMEOTIC PROTEIN DEFORMED"/>
    <property type="match status" value="1"/>
</dbReference>
<dbReference type="OrthoDB" id="6159439at2759"/>
<dbReference type="GO" id="GO:0005654">
    <property type="term" value="C:nucleoplasm"/>
    <property type="evidence" value="ECO:0007669"/>
    <property type="project" value="TreeGrafter"/>
</dbReference>
<accession>A0A8J5R333</accession>
<reference evidence="10" key="1">
    <citation type="submission" date="2020-03" db="EMBL/GenBank/DDBJ databases">
        <authorList>
            <person name="Chebbi M.A."/>
            <person name="Drezen J.M."/>
        </authorList>
    </citation>
    <scope>NUCLEOTIDE SEQUENCE</scope>
    <source>
        <tissue evidence="10">Whole body</tissue>
    </source>
</reference>
<dbReference type="GO" id="GO:0045944">
    <property type="term" value="P:positive regulation of transcription by RNA polymerase II"/>
    <property type="evidence" value="ECO:0007669"/>
    <property type="project" value="TreeGrafter"/>
</dbReference>
<feature type="DNA-binding region" description="Homeobox" evidence="6">
    <location>
        <begin position="3"/>
        <end position="62"/>
    </location>
</feature>
<evidence type="ECO:0000256" key="5">
    <source>
        <dbReference type="ARBA" id="ARBA00023242"/>
    </source>
</evidence>
<evidence type="ECO:0000256" key="3">
    <source>
        <dbReference type="ARBA" id="ARBA00023125"/>
    </source>
</evidence>
<feature type="domain" description="Homeobox" evidence="9">
    <location>
        <begin position="1"/>
        <end position="61"/>
    </location>
</feature>
<evidence type="ECO:0000256" key="7">
    <source>
        <dbReference type="RuleBase" id="RU000682"/>
    </source>
</evidence>
<evidence type="ECO:0000256" key="4">
    <source>
        <dbReference type="ARBA" id="ARBA00023155"/>
    </source>
</evidence>
<evidence type="ECO:0000313" key="10">
    <source>
        <dbReference type="EMBL" id="KAG8037283.1"/>
    </source>
</evidence>
<evidence type="ECO:0000256" key="2">
    <source>
        <dbReference type="ARBA" id="ARBA00022473"/>
    </source>
</evidence>
<dbReference type="Pfam" id="PF00046">
    <property type="entry name" value="Homeodomain"/>
    <property type="match status" value="1"/>
</dbReference>
<dbReference type="InterPro" id="IPR017970">
    <property type="entry name" value="Homeobox_CS"/>
</dbReference>